<name>A0A7W8QGT1_PARAM</name>
<dbReference type="InterPro" id="IPR042183">
    <property type="entry name" value="MmgE/PrpD_sf_1"/>
</dbReference>
<keyword evidence="3" id="KW-1185">Reference proteome</keyword>
<feature type="domain" description="MmgE/PrpD N-terminal" evidence="1">
    <location>
        <begin position="28"/>
        <end position="96"/>
    </location>
</feature>
<accession>A0A7W8QGT1</accession>
<dbReference type="Proteomes" id="UP000592780">
    <property type="component" value="Unassembled WGS sequence"/>
</dbReference>
<evidence type="ECO:0000259" key="1">
    <source>
        <dbReference type="Pfam" id="PF03972"/>
    </source>
</evidence>
<dbReference type="SUPFAM" id="SSF103378">
    <property type="entry name" value="2-methylcitrate dehydratase PrpD"/>
    <property type="match status" value="1"/>
</dbReference>
<dbReference type="OrthoDB" id="8680281at2"/>
<dbReference type="GO" id="GO:0016829">
    <property type="term" value="F:lyase activity"/>
    <property type="evidence" value="ECO:0007669"/>
    <property type="project" value="InterPro"/>
</dbReference>
<comment type="caution">
    <text evidence="2">The sequence shown here is derived from an EMBL/GenBank/DDBJ whole genome shotgun (WGS) entry which is preliminary data.</text>
</comment>
<evidence type="ECO:0000313" key="3">
    <source>
        <dbReference type="Proteomes" id="UP000592780"/>
    </source>
</evidence>
<proteinExistence type="predicted"/>
<dbReference type="Pfam" id="PF03972">
    <property type="entry name" value="MmgE_PrpD_N"/>
    <property type="match status" value="1"/>
</dbReference>
<dbReference type="RefSeq" id="WP_157646459.1">
    <property type="nucleotide sequence ID" value="NZ_JACHDD010000025.1"/>
</dbReference>
<sequence>MIDQTSMEQPRGHILFPEDPAHSHAGILARFLTDLRYEDMPDDVVHKAKLLTLDTVGCIIAGTDTVLGQKILAAYGTGEQTDGCSVADTSLRLAPSLSGKVAARYVSSSTCYVLRDPNNCLNVGDAVRPFFDHRFTVLQPQPRLASDCCPTLFTREPQAKRLLTVKIVSTRRITAAKSQLACRASSSRKP</sequence>
<dbReference type="Gene3D" id="1.10.4100.10">
    <property type="entry name" value="2-methylcitrate dehydratase PrpD"/>
    <property type="match status" value="1"/>
</dbReference>
<dbReference type="AlphaFoldDB" id="A0A7W8QGT1"/>
<reference evidence="2 3" key="1">
    <citation type="submission" date="2020-08" db="EMBL/GenBank/DDBJ databases">
        <title>Genomic Encyclopedia of Type Strains, Phase IV (KMG-V): Genome sequencing to study the core and pangenomes of soil and plant-associated prokaryotes.</title>
        <authorList>
            <person name="Whitman W."/>
        </authorList>
    </citation>
    <scope>NUCLEOTIDE SEQUENCE [LARGE SCALE GENOMIC DNA]</scope>
    <source>
        <strain evidence="2 3">JPY158</strain>
    </source>
</reference>
<organism evidence="2 3">
    <name type="scientific">Paraburkholderia atlantica</name>
    <dbReference type="NCBI Taxonomy" id="2654982"/>
    <lineage>
        <taxon>Bacteria</taxon>
        <taxon>Pseudomonadati</taxon>
        <taxon>Pseudomonadota</taxon>
        <taxon>Betaproteobacteria</taxon>
        <taxon>Burkholderiales</taxon>
        <taxon>Burkholderiaceae</taxon>
        <taxon>Paraburkholderia</taxon>
    </lineage>
</organism>
<dbReference type="InterPro" id="IPR036148">
    <property type="entry name" value="MmgE/PrpD_sf"/>
</dbReference>
<dbReference type="EMBL" id="JACHDD010000025">
    <property type="protein sequence ID" value="MBB5429405.1"/>
    <property type="molecule type" value="Genomic_DNA"/>
</dbReference>
<gene>
    <name evidence="2" type="ORF">HDG40_007602</name>
</gene>
<evidence type="ECO:0000313" key="2">
    <source>
        <dbReference type="EMBL" id="MBB5429405.1"/>
    </source>
</evidence>
<dbReference type="InterPro" id="IPR045336">
    <property type="entry name" value="MmgE_PrpD_N"/>
</dbReference>
<protein>
    <recommendedName>
        <fullName evidence="1">MmgE/PrpD N-terminal domain-containing protein</fullName>
    </recommendedName>
</protein>